<dbReference type="InterPro" id="IPR010285">
    <property type="entry name" value="DNA_helicase_pif1-like_DEAD"/>
</dbReference>
<dbReference type="InterPro" id="IPR049163">
    <property type="entry name" value="Pif1-like_2B_dom"/>
</dbReference>
<dbReference type="PANTHER" id="PTHR10492:SF101">
    <property type="entry name" value="ATP-DEPENDENT DNA HELICASE"/>
    <property type="match status" value="1"/>
</dbReference>
<dbReference type="Pfam" id="PF21530">
    <property type="entry name" value="Pif1_2B_dom"/>
    <property type="match status" value="1"/>
</dbReference>
<name>A0A6L2KZN8_TANCI</name>
<keyword evidence="1" id="KW-0378">Hydrolase</keyword>
<proteinExistence type="inferred from homology"/>
<evidence type="ECO:0000259" key="2">
    <source>
        <dbReference type="Pfam" id="PF05970"/>
    </source>
</evidence>
<dbReference type="AlphaFoldDB" id="A0A6L2KZN8"/>
<keyword evidence="1" id="KW-0227">DNA damage</keyword>
<feature type="domain" description="DNA helicase Pif1-like DEAD-box helicase" evidence="2">
    <location>
        <begin position="315"/>
        <end position="385"/>
    </location>
</feature>
<keyword evidence="1" id="KW-0234">DNA repair</keyword>
<dbReference type="PANTHER" id="PTHR10492">
    <property type="match status" value="1"/>
</dbReference>
<keyword evidence="1" id="KW-0067">ATP-binding</keyword>
<dbReference type="GO" id="GO:0006281">
    <property type="term" value="P:DNA repair"/>
    <property type="evidence" value="ECO:0007669"/>
    <property type="project" value="UniProtKB-KW"/>
</dbReference>
<comment type="cofactor">
    <cofactor evidence="1">
        <name>Mg(2+)</name>
        <dbReference type="ChEBI" id="CHEBI:18420"/>
    </cofactor>
</comment>
<dbReference type="GO" id="GO:0016787">
    <property type="term" value="F:hydrolase activity"/>
    <property type="evidence" value="ECO:0007669"/>
    <property type="project" value="UniProtKB-KW"/>
</dbReference>
<dbReference type="EC" id="5.6.2.3" evidence="1"/>
<reference evidence="4" key="1">
    <citation type="journal article" date="2019" name="Sci. Rep.">
        <title>Draft genome of Tanacetum cinerariifolium, the natural source of mosquito coil.</title>
        <authorList>
            <person name="Yamashiro T."/>
            <person name="Shiraishi A."/>
            <person name="Satake H."/>
            <person name="Nakayama K."/>
        </authorList>
    </citation>
    <scope>NUCLEOTIDE SEQUENCE</scope>
</reference>
<comment type="caution">
    <text evidence="4">The sequence shown here is derived from an EMBL/GenBank/DDBJ whole genome shotgun (WGS) entry which is preliminary data.</text>
</comment>
<keyword evidence="1" id="KW-0233">DNA recombination</keyword>
<evidence type="ECO:0000256" key="1">
    <source>
        <dbReference type="RuleBase" id="RU363044"/>
    </source>
</evidence>
<protein>
    <recommendedName>
        <fullName evidence="1">ATP-dependent DNA helicase</fullName>
        <ecNumber evidence="1">5.6.2.3</ecNumber>
    </recommendedName>
</protein>
<dbReference type="GO" id="GO:0005524">
    <property type="term" value="F:ATP binding"/>
    <property type="evidence" value="ECO:0007669"/>
    <property type="project" value="UniProtKB-KW"/>
</dbReference>
<dbReference type="GO" id="GO:0006310">
    <property type="term" value="P:DNA recombination"/>
    <property type="evidence" value="ECO:0007669"/>
    <property type="project" value="UniProtKB-KW"/>
</dbReference>
<comment type="similarity">
    <text evidence="1">Belongs to the helicase family.</text>
</comment>
<dbReference type="Pfam" id="PF05970">
    <property type="entry name" value="PIF1"/>
    <property type="match status" value="1"/>
</dbReference>
<accession>A0A6L2KZN8</accession>
<dbReference type="GO" id="GO:0043139">
    <property type="term" value="F:5'-3' DNA helicase activity"/>
    <property type="evidence" value="ECO:0007669"/>
    <property type="project" value="UniProtKB-EC"/>
</dbReference>
<keyword evidence="1 4" id="KW-0347">Helicase</keyword>
<evidence type="ECO:0000313" key="4">
    <source>
        <dbReference type="EMBL" id="GEU53952.1"/>
    </source>
</evidence>
<sequence>MEVVQEYPADKWTAAARTGLVGPAGVPGGMAGMSNGLGLCRRQLGQQWSYMRACTMKHGEQKPCVESQPCFIHRHGSKQCCDFGDFEELPFGVEDVDVTIAVGEEELPSNVLEVLVSSLKDDSLSRSMLRVVSNEGRVSRCQIMSTRVAKRESSPLTVYMTRWWLGWSITSSHGNQLGGDEELAERRRERRGLELSDTQRMTICLTYIEHMLLCNNKCLKSIPSMPYYQEYTIEDYNILIYDELTYNKDKLREQHQRLYGSLTSEQKGIYATVMEVVDKDKGGMLFVYGYGALLLEGRRTAHSRFAIPLMLSKIQRILPVIPNGSRQDVVHATINDSSLWEHFTVMKLTENMRLGTGATECERKEIQDFADWILDIGNRNIDGKNDGESTIKFPNKMLITESDDHVDMINERMHSLIPGDQKIYESSDSVSVADADYTKFNLDLYTTDFLNTIRMSGVPHHMVTLKIGAPVMCMRNIDQMVGLCNETRLQIYGWLLI</sequence>
<organism evidence="4">
    <name type="scientific">Tanacetum cinerariifolium</name>
    <name type="common">Dalmatian daisy</name>
    <name type="synonym">Chrysanthemum cinerariifolium</name>
    <dbReference type="NCBI Taxonomy" id="118510"/>
    <lineage>
        <taxon>Eukaryota</taxon>
        <taxon>Viridiplantae</taxon>
        <taxon>Streptophyta</taxon>
        <taxon>Embryophyta</taxon>
        <taxon>Tracheophyta</taxon>
        <taxon>Spermatophyta</taxon>
        <taxon>Magnoliopsida</taxon>
        <taxon>eudicotyledons</taxon>
        <taxon>Gunneridae</taxon>
        <taxon>Pentapetalae</taxon>
        <taxon>asterids</taxon>
        <taxon>campanulids</taxon>
        <taxon>Asterales</taxon>
        <taxon>Asteraceae</taxon>
        <taxon>Asteroideae</taxon>
        <taxon>Anthemideae</taxon>
        <taxon>Anthemidinae</taxon>
        <taxon>Tanacetum</taxon>
    </lineage>
</organism>
<dbReference type="EMBL" id="BKCJ010003253">
    <property type="protein sequence ID" value="GEU53952.1"/>
    <property type="molecule type" value="Genomic_DNA"/>
</dbReference>
<gene>
    <name evidence="4" type="ORF">Tci_025930</name>
</gene>
<dbReference type="SUPFAM" id="SSF52540">
    <property type="entry name" value="P-loop containing nucleoside triphosphate hydrolases"/>
    <property type="match status" value="1"/>
</dbReference>
<comment type="catalytic activity">
    <reaction evidence="1">
        <text>ATP + H2O = ADP + phosphate + H(+)</text>
        <dbReference type="Rhea" id="RHEA:13065"/>
        <dbReference type="ChEBI" id="CHEBI:15377"/>
        <dbReference type="ChEBI" id="CHEBI:15378"/>
        <dbReference type="ChEBI" id="CHEBI:30616"/>
        <dbReference type="ChEBI" id="CHEBI:43474"/>
        <dbReference type="ChEBI" id="CHEBI:456216"/>
        <dbReference type="EC" id="5.6.2.3"/>
    </reaction>
</comment>
<evidence type="ECO:0000259" key="3">
    <source>
        <dbReference type="Pfam" id="PF21530"/>
    </source>
</evidence>
<dbReference type="GO" id="GO:0000723">
    <property type="term" value="P:telomere maintenance"/>
    <property type="evidence" value="ECO:0007669"/>
    <property type="project" value="InterPro"/>
</dbReference>
<dbReference type="InterPro" id="IPR027417">
    <property type="entry name" value="P-loop_NTPase"/>
</dbReference>
<keyword evidence="1" id="KW-0547">Nucleotide-binding</keyword>
<feature type="domain" description="DNA helicase Pif1-like 2B" evidence="3">
    <location>
        <begin position="448"/>
        <end position="492"/>
    </location>
</feature>